<dbReference type="InterPro" id="IPR013320">
    <property type="entry name" value="ConA-like_dom_sf"/>
</dbReference>
<dbReference type="Gene3D" id="3.20.20.80">
    <property type="entry name" value="Glycosidases"/>
    <property type="match status" value="1"/>
</dbReference>
<accession>A0ABT7M0W5</accession>
<evidence type="ECO:0000256" key="1">
    <source>
        <dbReference type="ARBA" id="ARBA00001462"/>
    </source>
</evidence>
<sequence length="808" mass="89733">MTPSKIIVDVSRPLFPVSPTLYGLFFEEINHAGDGGIYAEMVRNRSFSDAVIPARCRPKERNVFHSPSAKGFDILMPEGDLPGWHLFVEGPRKAEMSADDLEFLAPGNPRSLRLEVGEGSGSAGIVNEGFWGMSFVAGESYRLTVFAKSPNVKPFSLKGALLDGKGHAIGQTDLQPIEEGEWVRYEAVIQASATDAAGKLQLATADAGTHWFGYVSLFPVNTHKQRPNGLRPDLVNMLKGLHPAFLRFPGGCFVEGFSCETAYDWKATIGPVHLRRGHWNLWQYRVTNGLGFHEYLELCEDIGAAGMYVFNCGITCQMRGEEFMSLEKVESLIQDTLDAIEYATGPVNSVWGAKRAAAGHPEPFPLKYLEIGNENMGPEYEKRYKMFYEALSRKHPELILIANEKMEHARVDVIDDHFYAHDGYFHTLSGKYDKADRRGPKVYVGEYAVVGAGAGRGNLRGAVGEAAFLTGLERNSDVVTMSSYAPLFVNVNDRSWNPDLIQFDNRRVCGIPSYYVQKIFAENAGDQVLDIKVECPVEEGATSGGVGFGTWQAISEYKDLKVVSSGGEVLYENPLTGDFKGLKPSSGKWEFHDGALRQCEYGQNHLCLLEDKNWKDYTVTCRARLIEGNGVMLAFNTKNPENHYRWQYGWNNGQTGIEQFSNGSGALLTQLKRFTLEEGRWYDMKLVVSEESIRTYLDGEFMQEAACLKWPSLSASATLDETKREVILKLVNALNETQDVQIDIGADTQIASTGREIICADPDVLAENTLENPTRIIPAEREATGLASQMTRRLPPCSVTILRVPLKA</sequence>
<feature type="domain" description="Alpha-L-arabinofuranosidase C-terminal" evidence="7">
    <location>
        <begin position="445"/>
        <end position="798"/>
    </location>
</feature>
<evidence type="ECO:0000313" key="9">
    <source>
        <dbReference type="Proteomes" id="UP001230986"/>
    </source>
</evidence>
<dbReference type="SMART" id="SM00813">
    <property type="entry name" value="Alpha-L-AF_C"/>
    <property type="match status" value="1"/>
</dbReference>
<organism evidence="8 9">
    <name type="scientific">Geitlerinema calcuttense NRMC-F 0142</name>
    <dbReference type="NCBI Taxonomy" id="2922238"/>
    <lineage>
        <taxon>Bacteria</taxon>
        <taxon>Bacillati</taxon>
        <taxon>Cyanobacteriota</taxon>
        <taxon>Cyanophyceae</taxon>
        <taxon>Geitlerinematales</taxon>
        <taxon>Geitlerinemataceae</taxon>
        <taxon>Geitlerinema</taxon>
    </lineage>
</organism>
<reference evidence="8 9" key="1">
    <citation type="submission" date="2023-06" db="EMBL/GenBank/DDBJ databases">
        <title>Whole genome sequence of Oscillatoria calcuttensis NRMC-F 0142.</title>
        <authorList>
            <person name="Shakena Fathima T."/>
            <person name="Muralitharan G."/>
            <person name="Thajuddin N."/>
        </authorList>
    </citation>
    <scope>NUCLEOTIDE SEQUENCE [LARGE SCALE GENOMIC DNA]</scope>
    <source>
        <strain evidence="8 9">NRMC-F 0142</strain>
    </source>
</reference>
<dbReference type="InterPro" id="IPR010496">
    <property type="entry name" value="AL/BT2_dom"/>
</dbReference>
<keyword evidence="5" id="KW-0378">Hydrolase</keyword>
<comment type="catalytic activity">
    <reaction evidence="1">
        <text>Hydrolysis of terminal non-reducing alpha-L-arabinofuranoside residues in alpha-L-arabinosides.</text>
        <dbReference type="EC" id="3.2.1.55"/>
    </reaction>
</comment>
<evidence type="ECO:0000256" key="5">
    <source>
        <dbReference type="ARBA" id="ARBA00022801"/>
    </source>
</evidence>
<dbReference type="Gene3D" id="2.60.120.260">
    <property type="entry name" value="Galactose-binding domain-like"/>
    <property type="match status" value="1"/>
</dbReference>
<dbReference type="PANTHER" id="PTHR31776:SF0">
    <property type="entry name" value="ALPHA-L-ARABINOFURANOSIDASE 1"/>
    <property type="match status" value="1"/>
</dbReference>
<protein>
    <recommendedName>
        <fullName evidence="3">non-reducing end alpha-L-arabinofuranosidase</fullName>
        <ecNumber evidence="3">3.2.1.55</ecNumber>
    </recommendedName>
</protein>
<dbReference type="EMBL" id="JASVEJ010000040">
    <property type="protein sequence ID" value="MDL5057909.1"/>
    <property type="molecule type" value="Genomic_DNA"/>
</dbReference>
<comment type="caution">
    <text evidence="8">The sequence shown here is derived from an EMBL/GenBank/DDBJ whole genome shotgun (WGS) entry which is preliminary data.</text>
</comment>
<evidence type="ECO:0000256" key="4">
    <source>
        <dbReference type="ARBA" id="ARBA00022729"/>
    </source>
</evidence>
<dbReference type="PANTHER" id="PTHR31776">
    <property type="entry name" value="ALPHA-L-ARABINOFURANOSIDASE 1"/>
    <property type="match status" value="1"/>
</dbReference>
<dbReference type="SUPFAM" id="SSF51011">
    <property type="entry name" value="Glycosyl hydrolase domain"/>
    <property type="match status" value="1"/>
</dbReference>
<evidence type="ECO:0000313" key="8">
    <source>
        <dbReference type="EMBL" id="MDL5057909.1"/>
    </source>
</evidence>
<gene>
    <name evidence="8" type="ORF">QQ055_10660</name>
</gene>
<dbReference type="Pfam" id="PF06439">
    <property type="entry name" value="3keto-disac_hyd"/>
    <property type="match status" value="1"/>
</dbReference>
<evidence type="ECO:0000259" key="7">
    <source>
        <dbReference type="SMART" id="SM00813"/>
    </source>
</evidence>
<proteinExistence type="inferred from homology"/>
<keyword evidence="6" id="KW-0325">Glycoprotein</keyword>
<dbReference type="RefSeq" id="WP_284478241.1">
    <property type="nucleotide sequence ID" value="NZ_JASVEJ010000040.1"/>
</dbReference>
<dbReference type="InterPro" id="IPR055235">
    <property type="entry name" value="ASD1_cat"/>
</dbReference>
<evidence type="ECO:0000256" key="2">
    <source>
        <dbReference type="ARBA" id="ARBA00007186"/>
    </source>
</evidence>
<dbReference type="InterPro" id="IPR051563">
    <property type="entry name" value="Glycosyl_Hydrolase_51"/>
</dbReference>
<name>A0ABT7M0W5_9CYAN</name>
<dbReference type="Gene3D" id="2.60.120.560">
    <property type="entry name" value="Exo-inulinase, domain 1"/>
    <property type="match status" value="1"/>
</dbReference>
<dbReference type="InterPro" id="IPR017853">
    <property type="entry name" value="GH"/>
</dbReference>
<dbReference type="Proteomes" id="UP001230986">
    <property type="component" value="Unassembled WGS sequence"/>
</dbReference>
<keyword evidence="4" id="KW-0732">Signal</keyword>
<dbReference type="Pfam" id="PF22848">
    <property type="entry name" value="ASD1_dom"/>
    <property type="match status" value="1"/>
</dbReference>
<dbReference type="SUPFAM" id="SSF51445">
    <property type="entry name" value="(Trans)glycosidases"/>
    <property type="match status" value="1"/>
</dbReference>
<dbReference type="SUPFAM" id="SSF49899">
    <property type="entry name" value="Concanavalin A-like lectins/glucanases"/>
    <property type="match status" value="1"/>
</dbReference>
<dbReference type="InterPro" id="IPR010720">
    <property type="entry name" value="Alpha-L-AF_C"/>
</dbReference>
<evidence type="ECO:0000256" key="3">
    <source>
        <dbReference type="ARBA" id="ARBA00012670"/>
    </source>
</evidence>
<dbReference type="Pfam" id="PF06964">
    <property type="entry name" value="Alpha-L-AF_C"/>
    <property type="match status" value="1"/>
</dbReference>
<comment type="similarity">
    <text evidence="2">Belongs to the glycosyl hydrolase 51 family.</text>
</comment>
<dbReference type="EC" id="3.2.1.55" evidence="3"/>
<evidence type="ECO:0000256" key="6">
    <source>
        <dbReference type="ARBA" id="ARBA00023180"/>
    </source>
</evidence>
<keyword evidence="9" id="KW-1185">Reference proteome</keyword>